<accession>A6IDG0</accession>
<dbReference type="EMBL" id="CH473958">
    <property type="protein sequence ID" value="EDM09338.1"/>
    <property type="molecule type" value="Genomic_DNA"/>
</dbReference>
<dbReference type="Proteomes" id="UP000234681">
    <property type="component" value="Chromosome 13"/>
</dbReference>
<dbReference type="AlphaFoldDB" id="A6IDG0"/>
<organism evidence="1 2">
    <name type="scientific">Rattus norvegicus</name>
    <name type="common">Rat</name>
    <dbReference type="NCBI Taxonomy" id="10116"/>
    <lineage>
        <taxon>Eukaryota</taxon>
        <taxon>Metazoa</taxon>
        <taxon>Chordata</taxon>
        <taxon>Craniata</taxon>
        <taxon>Vertebrata</taxon>
        <taxon>Euteleostomi</taxon>
        <taxon>Mammalia</taxon>
        <taxon>Eutheria</taxon>
        <taxon>Euarchontoglires</taxon>
        <taxon>Glires</taxon>
        <taxon>Rodentia</taxon>
        <taxon>Myomorpha</taxon>
        <taxon>Muroidea</taxon>
        <taxon>Muridae</taxon>
        <taxon>Murinae</taxon>
        <taxon>Rattus</taxon>
    </lineage>
</organism>
<sequence>MGFAPKNHLHRKVKFRKKMLHTEAKWSLPALWRLPLNVIPRADRRQNINSNTGGKKKHK</sequence>
<reference evidence="1 2" key="1">
    <citation type="submission" date="2005-09" db="EMBL/GenBank/DDBJ databases">
        <authorList>
            <person name="Mural R.J."/>
            <person name="Li P.W."/>
            <person name="Adams M.D."/>
            <person name="Amanatides P.G."/>
            <person name="Baden-Tillson H."/>
            <person name="Barnstead M."/>
            <person name="Chin S.H."/>
            <person name="Dew I."/>
            <person name="Evans C.A."/>
            <person name="Ferriera S."/>
            <person name="Flanigan M."/>
            <person name="Fosler C."/>
            <person name="Glodek A."/>
            <person name="Gu Z."/>
            <person name="Holt R.A."/>
            <person name="Jennings D."/>
            <person name="Kraft C.L."/>
            <person name="Lu F."/>
            <person name="Nguyen T."/>
            <person name="Nusskern D.R."/>
            <person name="Pfannkoch C.M."/>
            <person name="Sitter C."/>
            <person name="Sutton G.G."/>
            <person name="Venter J.C."/>
            <person name="Wang Z."/>
            <person name="Woodage T."/>
            <person name="Zheng X.H."/>
            <person name="Zhong F."/>
        </authorList>
    </citation>
    <scope>NUCLEOTIDE SEQUENCE [LARGE SCALE GENOMIC DNA]</scope>
    <source>
        <strain>BN</strain>
        <strain evidence="2">Sprague-Dawley</strain>
    </source>
</reference>
<protein>
    <submittedName>
        <fullName evidence="1">RCG46426</fullName>
    </submittedName>
</protein>
<evidence type="ECO:0000313" key="1">
    <source>
        <dbReference type="EMBL" id="EDM09338.1"/>
    </source>
</evidence>
<name>A6IDG0_RAT</name>
<proteinExistence type="predicted"/>
<gene>
    <name evidence="1" type="ORF">rCG_46426</name>
</gene>
<evidence type="ECO:0000313" key="2">
    <source>
        <dbReference type="Proteomes" id="UP000234681"/>
    </source>
</evidence>